<dbReference type="SUPFAM" id="SSF53448">
    <property type="entry name" value="Nucleotide-diphospho-sugar transferases"/>
    <property type="match status" value="1"/>
</dbReference>
<dbReference type="PANTHER" id="PTHR40392:SF1">
    <property type="entry name" value="2-PHOSPHO-L-LACTATE GUANYLYLTRANSFERASE"/>
    <property type="match status" value="1"/>
</dbReference>
<dbReference type="Proteomes" id="UP000523007">
    <property type="component" value="Unassembled WGS sequence"/>
</dbReference>
<evidence type="ECO:0000256" key="5">
    <source>
        <dbReference type="HAMAP-Rule" id="MF_02114"/>
    </source>
</evidence>
<evidence type="ECO:0000256" key="2">
    <source>
        <dbReference type="ARBA" id="ARBA00022695"/>
    </source>
</evidence>
<evidence type="ECO:0000313" key="7">
    <source>
        <dbReference type="Proteomes" id="UP000523007"/>
    </source>
</evidence>
<dbReference type="InterPro" id="IPR002835">
    <property type="entry name" value="CofC"/>
</dbReference>
<protein>
    <recommendedName>
        <fullName evidence="5">Phosphoenolpyruvate guanylyltransferase</fullName>
        <shortName evidence="5">PEP guanylyltransferase</shortName>
        <ecNumber evidence="5">2.7.7.105</ecNumber>
    </recommendedName>
</protein>
<dbReference type="HAMAP" id="MF_02114">
    <property type="entry name" value="CofC"/>
    <property type="match status" value="1"/>
</dbReference>
<comment type="pathway">
    <text evidence="5">Cofactor biosynthesis; coenzyme F420 biosynthesis.</text>
</comment>
<name>A0A7W7RKF5_9ACTN</name>
<dbReference type="Gene3D" id="3.90.550.10">
    <property type="entry name" value="Spore Coat Polysaccharide Biosynthesis Protein SpsA, Chain A"/>
    <property type="match status" value="1"/>
</dbReference>
<sequence length="215" mass="22128">MPAAPAALQWSPVIPVKRLAGAKTRLGTFAGPHHADLALAMTCDTVMAAVQCQRTRAVVVVTDDERAARAVRELGARVVPDVPAAGLNPALVHGAAEAALQHPDAGVCALSADLPALRPDQLDRALRAAGDHERSFLADAPGSGTVLYAAAPGSEFIPAFEGASRSRHREAGATELVLDGVASVRRDVDTVADLRAAVELGIGPHTAKVLAALEI</sequence>
<gene>
    <name evidence="5" type="primary">fbiD</name>
    <name evidence="6" type="ORF">F4561_004411</name>
</gene>
<accession>A0A7W7RKF5</accession>
<evidence type="ECO:0000256" key="3">
    <source>
        <dbReference type="ARBA" id="ARBA00022741"/>
    </source>
</evidence>
<dbReference type="GO" id="GO:0043814">
    <property type="term" value="F:phospholactate guanylyltransferase activity"/>
    <property type="evidence" value="ECO:0007669"/>
    <property type="project" value="InterPro"/>
</dbReference>
<keyword evidence="2 5" id="KW-0548">Nucleotidyltransferase</keyword>
<keyword evidence="4 5" id="KW-0342">GTP-binding</keyword>
<comment type="caution">
    <text evidence="5">Lacks conserved residue(s) required for the propagation of feature annotation.</text>
</comment>
<comment type="similarity">
    <text evidence="5">Belongs to the CofC family.</text>
</comment>
<comment type="function">
    <text evidence="5">Guanylyltransferase that catalyzes the activation of phosphoenolpyruvate (PEP) as enolpyruvoyl-2-diphospho-5'-guanosine, via the condensation of PEP with GTP. It is involved in the biosynthesis of coenzyme F420, a hydride carrier cofactor.</text>
</comment>
<comment type="caution">
    <text evidence="6">The sequence shown here is derived from an EMBL/GenBank/DDBJ whole genome shotgun (WGS) entry which is preliminary data.</text>
</comment>
<dbReference type="GO" id="GO:0052645">
    <property type="term" value="P:F420-0 metabolic process"/>
    <property type="evidence" value="ECO:0007669"/>
    <property type="project" value="UniProtKB-UniRule"/>
</dbReference>
<evidence type="ECO:0000256" key="4">
    <source>
        <dbReference type="ARBA" id="ARBA00023134"/>
    </source>
</evidence>
<proteinExistence type="inferred from homology"/>
<dbReference type="PANTHER" id="PTHR40392">
    <property type="entry name" value="2-PHOSPHO-L-LACTATE GUANYLYLTRANSFERASE"/>
    <property type="match status" value="1"/>
</dbReference>
<evidence type="ECO:0000313" key="6">
    <source>
        <dbReference type="EMBL" id="MBB4933591.1"/>
    </source>
</evidence>
<dbReference type="AlphaFoldDB" id="A0A7W7RKF5"/>
<keyword evidence="7" id="KW-1185">Reference proteome</keyword>
<dbReference type="InterPro" id="IPR029044">
    <property type="entry name" value="Nucleotide-diphossugar_trans"/>
</dbReference>
<organism evidence="6 7">
    <name type="scientific">Lipingzhangella halophila</name>
    <dbReference type="NCBI Taxonomy" id="1783352"/>
    <lineage>
        <taxon>Bacteria</taxon>
        <taxon>Bacillati</taxon>
        <taxon>Actinomycetota</taxon>
        <taxon>Actinomycetes</taxon>
        <taxon>Streptosporangiales</taxon>
        <taxon>Nocardiopsidaceae</taxon>
        <taxon>Lipingzhangella</taxon>
    </lineage>
</organism>
<dbReference type="Pfam" id="PF01983">
    <property type="entry name" value="CofC"/>
    <property type="match status" value="1"/>
</dbReference>
<feature type="binding site" evidence="5">
    <location>
        <position position="145"/>
    </location>
    <ligand>
        <name>phosphoenolpyruvate</name>
        <dbReference type="ChEBI" id="CHEBI:58702"/>
    </ligand>
</feature>
<comment type="catalytic activity">
    <reaction evidence="5">
        <text>phosphoenolpyruvate + GTP + H(+) = enolpyruvoyl-2-diphospho-5'-guanosine + diphosphate</text>
        <dbReference type="Rhea" id="RHEA:30519"/>
        <dbReference type="ChEBI" id="CHEBI:15378"/>
        <dbReference type="ChEBI" id="CHEBI:33019"/>
        <dbReference type="ChEBI" id="CHEBI:37565"/>
        <dbReference type="ChEBI" id="CHEBI:58702"/>
        <dbReference type="ChEBI" id="CHEBI:143701"/>
        <dbReference type="EC" id="2.7.7.105"/>
    </reaction>
</comment>
<keyword evidence="1 5" id="KW-0808">Transferase</keyword>
<keyword evidence="3 5" id="KW-0547">Nucleotide-binding</keyword>
<reference evidence="6 7" key="1">
    <citation type="submission" date="2020-08" db="EMBL/GenBank/DDBJ databases">
        <title>Sequencing the genomes of 1000 actinobacteria strains.</title>
        <authorList>
            <person name="Klenk H.-P."/>
        </authorList>
    </citation>
    <scope>NUCLEOTIDE SEQUENCE [LARGE SCALE GENOMIC DNA]</scope>
    <source>
        <strain evidence="6 7">DSM 102030</strain>
    </source>
</reference>
<dbReference type="RefSeq" id="WP_312885426.1">
    <property type="nucleotide sequence ID" value="NZ_JACHJT010000001.1"/>
</dbReference>
<evidence type="ECO:0000256" key="1">
    <source>
        <dbReference type="ARBA" id="ARBA00022679"/>
    </source>
</evidence>
<dbReference type="GO" id="GO:0005525">
    <property type="term" value="F:GTP binding"/>
    <property type="evidence" value="ECO:0007669"/>
    <property type="project" value="UniProtKB-KW"/>
</dbReference>
<dbReference type="UniPathway" id="UPA00071"/>
<dbReference type="EC" id="2.7.7.105" evidence="5"/>
<dbReference type="EMBL" id="JACHJT010000001">
    <property type="protein sequence ID" value="MBB4933591.1"/>
    <property type="molecule type" value="Genomic_DNA"/>
</dbReference>
<feature type="binding site" evidence="5">
    <location>
        <position position="164"/>
    </location>
    <ligand>
        <name>phosphoenolpyruvate</name>
        <dbReference type="ChEBI" id="CHEBI:58702"/>
    </ligand>
</feature>
<dbReference type="NCBIfam" id="TIGR03552">
    <property type="entry name" value="F420_cofC"/>
    <property type="match status" value="1"/>
</dbReference>